<keyword evidence="2" id="KW-1003">Cell membrane</keyword>
<feature type="transmembrane region" description="Helical" evidence="7">
    <location>
        <begin position="35"/>
        <end position="63"/>
    </location>
</feature>
<keyword evidence="9" id="KW-1185">Reference proteome</keyword>
<reference evidence="8 9" key="1">
    <citation type="submission" date="2024-02" db="EMBL/GenBank/DDBJ databases">
        <title>Full genome sequence of Nocardioides kribbensis.</title>
        <authorList>
            <person name="Poletto B.L."/>
            <person name="Silva G."/>
            <person name="Galante D."/>
            <person name="Campos K.R."/>
            <person name="Santos M.B.N."/>
            <person name="Sacchi C.T."/>
        </authorList>
    </citation>
    <scope>NUCLEOTIDE SEQUENCE [LARGE SCALE GENOMIC DNA]</scope>
    <source>
        <strain evidence="8 9">O4R</strain>
    </source>
</reference>
<keyword evidence="3 7" id="KW-0812">Transmembrane</keyword>
<evidence type="ECO:0000256" key="3">
    <source>
        <dbReference type="ARBA" id="ARBA00022692"/>
    </source>
</evidence>
<dbReference type="PANTHER" id="PTHR30213:SF1">
    <property type="entry name" value="INNER MEMBRANE PROTEIN YHJD"/>
    <property type="match status" value="1"/>
</dbReference>
<accession>A0ABV1P126</accession>
<protein>
    <submittedName>
        <fullName evidence="8">YihY/virulence factor BrkB family protein</fullName>
    </submittedName>
</protein>
<feature type="transmembrane region" description="Helical" evidence="7">
    <location>
        <begin position="211"/>
        <end position="234"/>
    </location>
</feature>
<comment type="caution">
    <text evidence="8">The sequence shown here is derived from an EMBL/GenBank/DDBJ whole genome shotgun (WGS) entry which is preliminary data.</text>
</comment>
<evidence type="ECO:0000256" key="2">
    <source>
        <dbReference type="ARBA" id="ARBA00022475"/>
    </source>
</evidence>
<evidence type="ECO:0000256" key="4">
    <source>
        <dbReference type="ARBA" id="ARBA00022989"/>
    </source>
</evidence>
<feature type="transmembrane region" description="Helical" evidence="7">
    <location>
        <begin position="178"/>
        <end position="199"/>
    </location>
</feature>
<dbReference type="Proteomes" id="UP001482520">
    <property type="component" value="Unassembled WGS sequence"/>
</dbReference>
<proteinExistence type="predicted"/>
<dbReference type="InterPro" id="IPR017039">
    <property type="entry name" value="Virul_fac_BrkB"/>
</dbReference>
<feature type="region of interest" description="Disordered" evidence="6">
    <location>
        <begin position="328"/>
        <end position="366"/>
    </location>
</feature>
<feature type="transmembrane region" description="Helical" evidence="7">
    <location>
        <begin position="145"/>
        <end position="166"/>
    </location>
</feature>
<evidence type="ECO:0000256" key="1">
    <source>
        <dbReference type="ARBA" id="ARBA00004651"/>
    </source>
</evidence>
<comment type="subcellular location">
    <subcellularLocation>
        <location evidence="1">Cell membrane</location>
        <topology evidence="1">Multi-pass membrane protein</topology>
    </subcellularLocation>
</comment>
<dbReference type="RefSeq" id="WP_193661813.1">
    <property type="nucleotide sequence ID" value="NZ_BAAAMM010000018.1"/>
</dbReference>
<evidence type="ECO:0000256" key="6">
    <source>
        <dbReference type="SAM" id="MobiDB-lite"/>
    </source>
</evidence>
<evidence type="ECO:0000313" key="8">
    <source>
        <dbReference type="EMBL" id="MEQ7848470.1"/>
    </source>
</evidence>
<organism evidence="8 9">
    <name type="scientific">Nocardioides kribbensis</name>
    <dbReference type="NCBI Taxonomy" id="305517"/>
    <lineage>
        <taxon>Bacteria</taxon>
        <taxon>Bacillati</taxon>
        <taxon>Actinomycetota</taxon>
        <taxon>Actinomycetes</taxon>
        <taxon>Propionibacteriales</taxon>
        <taxon>Nocardioidaceae</taxon>
        <taxon>Nocardioides</taxon>
    </lineage>
</organism>
<gene>
    <name evidence="8" type="ORF">V6R90_14395</name>
</gene>
<dbReference type="PANTHER" id="PTHR30213">
    <property type="entry name" value="INNER MEMBRANE PROTEIN YHJD"/>
    <property type="match status" value="1"/>
</dbReference>
<dbReference type="EMBL" id="JBEGDP010000017">
    <property type="protein sequence ID" value="MEQ7848470.1"/>
    <property type="molecule type" value="Genomic_DNA"/>
</dbReference>
<keyword evidence="5 7" id="KW-0472">Membrane</keyword>
<name>A0ABV1P126_9ACTN</name>
<evidence type="ECO:0000256" key="5">
    <source>
        <dbReference type="ARBA" id="ARBA00023136"/>
    </source>
</evidence>
<keyword evidence="4 7" id="KW-1133">Transmembrane helix</keyword>
<feature type="transmembrane region" description="Helical" evidence="7">
    <location>
        <begin position="246"/>
        <end position="269"/>
    </location>
</feature>
<evidence type="ECO:0000256" key="7">
    <source>
        <dbReference type="SAM" id="Phobius"/>
    </source>
</evidence>
<evidence type="ECO:0000313" key="9">
    <source>
        <dbReference type="Proteomes" id="UP001482520"/>
    </source>
</evidence>
<sequence length="366" mass="38999">MGRAVDGADRFQRRFPPVGIPLAIVYKHFDDQGNYLAAIITYYAFIAIFPLLLLASSILGFLLQGNPELQTQVLDSALSQFPIIGEQLGRPEGLQGSTTAVVVGGVAALYGSLGLGQALQNAMNIAWSVPRNSRPNPLLLRLKSLLLLITAGLSVLAVSVVSALGSQTEVFGPRLDGTITWLIRLATVLGVGAVLTFVFRLASARQHGLRAAVPGALALAVMWQLLQVIGTVYATRVLGETSQMNATFGLVLGLIGIIYIAAVMGVLAMEINVVLARRLWPRALLTPFTDNVELTDADRRAYAGYARAQRHKGFENVEVSFTDPATGEITLPTPGRLESRPPAPPVGPVAEQGGAEQSGESVDRVR</sequence>
<dbReference type="Pfam" id="PF03631">
    <property type="entry name" value="Virul_fac_BrkB"/>
    <property type="match status" value="1"/>
</dbReference>